<feature type="domain" description="RING-type" evidence="3">
    <location>
        <begin position="32"/>
        <end position="77"/>
    </location>
</feature>
<evidence type="ECO:0000256" key="1">
    <source>
        <dbReference type="PROSITE-ProRule" id="PRU00175"/>
    </source>
</evidence>
<dbReference type="EMBL" id="CAJVQB010011450">
    <property type="protein sequence ID" value="CAG8747829.1"/>
    <property type="molecule type" value="Genomic_DNA"/>
</dbReference>
<evidence type="ECO:0000313" key="4">
    <source>
        <dbReference type="EMBL" id="CAG8747829.1"/>
    </source>
</evidence>
<evidence type="ECO:0000259" key="3">
    <source>
        <dbReference type="PROSITE" id="PS50089"/>
    </source>
</evidence>
<organism evidence="4 5">
    <name type="scientific">Gigaspora margarita</name>
    <dbReference type="NCBI Taxonomy" id="4874"/>
    <lineage>
        <taxon>Eukaryota</taxon>
        <taxon>Fungi</taxon>
        <taxon>Fungi incertae sedis</taxon>
        <taxon>Mucoromycota</taxon>
        <taxon>Glomeromycotina</taxon>
        <taxon>Glomeromycetes</taxon>
        <taxon>Diversisporales</taxon>
        <taxon>Gigasporaceae</taxon>
        <taxon>Gigaspora</taxon>
    </lineage>
</organism>
<accession>A0ABN7VA08</accession>
<keyword evidence="1" id="KW-0862">Zinc</keyword>
<keyword evidence="1" id="KW-0479">Metal-binding</keyword>
<dbReference type="Proteomes" id="UP000789901">
    <property type="component" value="Unassembled WGS sequence"/>
</dbReference>
<dbReference type="InterPro" id="IPR013083">
    <property type="entry name" value="Znf_RING/FYVE/PHD"/>
</dbReference>
<evidence type="ECO:0000256" key="2">
    <source>
        <dbReference type="SAM" id="MobiDB-lite"/>
    </source>
</evidence>
<proteinExistence type="predicted"/>
<dbReference type="SUPFAM" id="SSF57850">
    <property type="entry name" value="RING/U-box"/>
    <property type="match status" value="2"/>
</dbReference>
<dbReference type="SMART" id="SM00184">
    <property type="entry name" value="RING"/>
    <property type="match status" value="2"/>
</dbReference>
<protein>
    <submittedName>
        <fullName evidence="4">27085_t:CDS:1</fullName>
    </submittedName>
</protein>
<gene>
    <name evidence="4" type="ORF">GMARGA_LOCUS16060</name>
</gene>
<name>A0ABN7VA08_GIGMA</name>
<feature type="region of interest" description="Disordered" evidence="2">
    <location>
        <begin position="221"/>
        <end position="240"/>
    </location>
</feature>
<keyword evidence="5" id="KW-1185">Reference proteome</keyword>
<evidence type="ECO:0000313" key="5">
    <source>
        <dbReference type="Proteomes" id="UP000789901"/>
    </source>
</evidence>
<reference evidence="4 5" key="1">
    <citation type="submission" date="2021-06" db="EMBL/GenBank/DDBJ databases">
        <authorList>
            <person name="Kallberg Y."/>
            <person name="Tangrot J."/>
            <person name="Rosling A."/>
        </authorList>
    </citation>
    <scope>NUCLEOTIDE SEQUENCE [LARGE SCALE GENOMIC DNA]</scope>
    <source>
        <strain evidence="4 5">120-4 pot B 10/14</strain>
    </source>
</reference>
<keyword evidence="1" id="KW-0863">Zinc-finger</keyword>
<comment type="caution">
    <text evidence="4">The sequence shown here is derived from an EMBL/GenBank/DDBJ whole genome shotgun (WGS) entry which is preliminary data.</text>
</comment>
<sequence length="650" mass="73471">MDRTHIVVLTKNILYFTSTLATHISIPDMNPCSLCEKEIYSLASNPLYKEFTLASCEHIFHQKCLEKYLVNREARCPNKDCNKDIETFLSPELFKGSQDKPTTSTAEDIATKQIDFENPTPVGEDANAIYMNELGLLDGEDLLSKMAKVTSSQIQLPTCKKCSEEISLEFTKPTIFLPCKHVVHYDCIKDSYKMYSTCSSSETISEIVSFANTDMSDIQKKRTRELSTSTEKSSSKKAKKVSGKKVSRTLKQLIEELLIDNLIVGRSLEETGYTADTRGIFLKLSDRIDSTESKNEDTSRDLITSYFDFGEALYNRYKELKPTYGKDGARALVKSKFDCAFKGVRSLYDLGAIKTDKESPLDSDQIKDNIDKLKKKLNKVNTPLYWQLYSDPLASQVISDDSKLVKQLKVNLKKAFEQIKPELMPRVKEMCEEVVSSFVIREYQNIPPEKLTHDGTWKESEKEIASVVRGLFTLLEEIWINPAFNSELAKSLNEGTYQSTVHKVLKPEKEQFGIVGVQIAGTILHLNVLIRDKADIHRYLHIQSAEIPVQLSSADTITKFVETLLFLCNILITNLSLLYHTSASISERQKENSTNLEARLAILEQASLVVDSQIQNSKEVIPEMQLSINNSVLAVDLFNSLVDQQDNADT</sequence>
<dbReference type="Gene3D" id="3.30.40.10">
    <property type="entry name" value="Zinc/RING finger domain, C3HC4 (zinc finger)"/>
    <property type="match status" value="2"/>
</dbReference>
<dbReference type="PROSITE" id="PS50089">
    <property type="entry name" value="ZF_RING_2"/>
    <property type="match status" value="1"/>
</dbReference>
<dbReference type="InterPro" id="IPR001841">
    <property type="entry name" value="Znf_RING"/>
</dbReference>
<dbReference type="CDD" id="cd16448">
    <property type="entry name" value="RING-H2"/>
    <property type="match status" value="1"/>
</dbReference>
<feature type="non-terminal residue" evidence="4">
    <location>
        <position position="650"/>
    </location>
</feature>